<sequence>MTTIITTQLNHSWWQTNSGAQDTCLASRSSASMC</sequence>
<reference evidence="1" key="2">
    <citation type="journal article" date="2015" name="Data Brief">
        <title>Shoot transcriptome of the giant reed, Arundo donax.</title>
        <authorList>
            <person name="Barrero R.A."/>
            <person name="Guerrero F.D."/>
            <person name="Moolhuijzen P."/>
            <person name="Goolsby J.A."/>
            <person name="Tidwell J."/>
            <person name="Bellgard S.E."/>
            <person name="Bellgard M.I."/>
        </authorList>
    </citation>
    <scope>NUCLEOTIDE SEQUENCE</scope>
    <source>
        <tissue evidence="1">Shoot tissue taken approximately 20 cm above the soil surface</tissue>
    </source>
</reference>
<organism evidence="1">
    <name type="scientific">Arundo donax</name>
    <name type="common">Giant reed</name>
    <name type="synonym">Donax arundinaceus</name>
    <dbReference type="NCBI Taxonomy" id="35708"/>
    <lineage>
        <taxon>Eukaryota</taxon>
        <taxon>Viridiplantae</taxon>
        <taxon>Streptophyta</taxon>
        <taxon>Embryophyta</taxon>
        <taxon>Tracheophyta</taxon>
        <taxon>Spermatophyta</taxon>
        <taxon>Magnoliopsida</taxon>
        <taxon>Liliopsida</taxon>
        <taxon>Poales</taxon>
        <taxon>Poaceae</taxon>
        <taxon>PACMAD clade</taxon>
        <taxon>Arundinoideae</taxon>
        <taxon>Arundineae</taxon>
        <taxon>Arundo</taxon>
    </lineage>
</organism>
<proteinExistence type="predicted"/>
<reference evidence="1" key="1">
    <citation type="submission" date="2014-09" db="EMBL/GenBank/DDBJ databases">
        <authorList>
            <person name="Magalhaes I.L.F."/>
            <person name="Oliveira U."/>
            <person name="Santos F.R."/>
            <person name="Vidigal T.H.D.A."/>
            <person name="Brescovit A.D."/>
            <person name="Santos A.J."/>
        </authorList>
    </citation>
    <scope>NUCLEOTIDE SEQUENCE</scope>
    <source>
        <tissue evidence="1">Shoot tissue taken approximately 20 cm above the soil surface</tissue>
    </source>
</reference>
<accession>A0A0A9KWU4</accession>
<dbReference type="EMBL" id="GBRH01243179">
    <property type="protein sequence ID" value="JAD54716.1"/>
    <property type="molecule type" value="Transcribed_RNA"/>
</dbReference>
<dbReference type="AlphaFoldDB" id="A0A0A9KWU4"/>
<evidence type="ECO:0000313" key="1">
    <source>
        <dbReference type="EMBL" id="JAD54716.1"/>
    </source>
</evidence>
<name>A0A0A9KWU4_ARUDO</name>
<protein>
    <submittedName>
        <fullName evidence="1">Uncharacterized protein</fullName>
    </submittedName>
</protein>